<sequence>MPPCKATVSHDVPHLNGPRRFSIFRDIDEKADECFEGIQTTIPLVRKLKTLFIPTVVRKTVRAVKTGCVKVLSDAETWVKAKALSEEQQERFLAKAISLWVDNTNEDPHVAFERLQKDLEKAYKESFVQPVHEIRATYQEYAGRGPITRGWKVTQQAGVQVIYVGKLACGGVKVVMSNGAVGAFSVTKGTISLAGTGIKVTASTALTTSKQVATTALCTTKQVIAHIPRNKQQLMLRASEGRDLAEKYGNLAADKFLDTAKFVASNSPNFIKTTQTVQYIITTPTAEIKVTVMTFVKNGITYYAGMIRDPRGTLNAFLTTFKTLYRQTTTRALQALPTRSDLRALPSTVRSTVAATPAFVMQKVSTTYEVALHHSTKVEAFVRSSMAAVPFLKDYSDIELSQVREFLIRQAAQSLNAIKNPVATTTAVVSFAKRAGGQVLSTTSSAAINTAAAVAGQAVAVGDVVVSKTIGKEPARRTAKRAILKAQKLSQKVAVYTPAYVKSAAKSAVNRVKGVIESVAGEGTPQAVLDFAAQILMISWIMEAKTD</sequence>
<evidence type="ECO:0000313" key="1">
    <source>
        <dbReference type="EMBL" id="CEM44441.1"/>
    </source>
</evidence>
<dbReference type="VEuPathDB" id="CryptoDB:Cvel_28358"/>
<organism evidence="1">
    <name type="scientific">Chromera velia CCMP2878</name>
    <dbReference type="NCBI Taxonomy" id="1169474"/>
    <lineage>
        <taxon>Eukaryota</taxon>
        <taxon>Sar</taxon>
        <taxon>Alveolata</taxon>
        <taxon>Colpodellida</taxon>
        <taxon>Chromeraceae</taxon>
        <taxon>Chromera</taxon>
    </lineage>
</organism>
<accession>A0A0G4HJS2</accession>
<dbReference type="PhylomeDB" id="A0A0G4HJS2"/>
<name>A0A0G4HJS2_9ALVE</name>
<proteinExistence type="predicted"/>
<reference evidence="1" key="1">
    <citation type="submission" date="2014-11" db="EMBL/GenBank/DDBJ databases">
        <authorList>
            <person name="Otto D Thomas"/>
            <person name="Naeem Raeece"/>
        </authorList>
    </citation>
    <scope>NUCLEOTIDE SEQUENCE</scope>
</reference>
<gene>
    <name evidence="1" type="ORF">Cvel_28358</name>
</gene>
<dbReference type="AlphaFoldDB" id="A0A0G4HJS2"/>
<protein>
    <submittedName>
        <fullName evidence="1">Uncharacterized protein</fullName>
    </submittedName>
</protein>
<dbReference type="EMBL" id="CDMZ01002932">
    <property type="protein sequence ID" value="CEM44441.1"/>
    <property type="molecule type" value="Genomic_DNA"/>
</dbReference>